<dbReference type="AlphaFoldDB" id="A0AAV1RRS6"/>
<name>A0AAV1RRS6_9ROSI</name>
<keyword evidence="2" id="KW-1185">Reference proteome</keyword>
<dbReference type="EMBL" id="CAWUPB010001157">
    <property type="protein sequence ID" value="CAK7339394.1"/>
    <property type="molecule type" value="Genomic_DNA"/>
</dbReference>
<sequence length="102" mass="12191">MNPTKREGGVETNIDLDSGKRALLYLLGSIWTLAREREQFFRLRERPLHAERRPARIQRRKEELQKWMKRGIEITTNFIKTIDAKCIFERHEWGDGRKEPGN</sequence>
<proteinExistence type="predicted"/>
<gene>
    <name evidence="1" type="ORF">DCAF_LOCUS14445</name>
</gene>
<protein>
    <submittedName>
        <fullName evidence="1">Uncharacterized protein</fullName>
    </submittedName>
</protein>
<evidence type="ECO:0000313" key="1">
    <source>
        <dbReference type="EMBL" id="CAK7339394.1"/>
    </source>
</evidence>
<evidence type="ECO:0000313" key="2">
    <source>
        <dbReference type="Proteomes" id="UP001314170"/>
    </source>
</evidence>
<dbReference type="Proteomes" id="UP001314170">
    <property type="component" value="Unassembled WGS sequence"/>
</dbReference>
<comment type="caution">
    <text evidence="1">The sequence shown here is derived from an EMBL/GenBank/DDBJ whole genome shotgun (WGS) entry which is preliminary data.</text>
</comment>
<accession>A0AAV1RRS6</accession>
<reference evidence="1 2" key="1">
    <citation type="submission" date="2024-01" db="EMBL/GenBank/DDBJ databases">
        <authorList>
            <person name="Waweru B."/>
        </authorList>
    </citation>
    <scope>NUCLEOTIDE SEQUENCE [LARGE SCALE GENOMIC DNA]</scope>
</reference>
<organism evidence="1 2">
    <name type="scientific">Dovyalis caffra</name>
    <dbReference type="NCBI Taxonomy" id="77055"/>
    <lineage>
        <taxon>Eukaryota</taxon>
        <taxon>Viridiplantae</taxon>
        <taxon>Streptophyta</taxon>
        <taxon>Embryophyta</taxon>
        <taxon>Tracheophyta</taxon>
        <taxon>Spermatophyta</taxon>
        <taxon>Magnoliopsida</taxon>
        <taxon>eudicotyledons</taxon>
        <taxon>Gunneridae</taxon>
        <taxon>Pentapetalae</taxon>
        <taxon>rosids</taxon>
        <taxon>fabids</taxon>
        <taxon>Malpighiales</taxon>
        <taxon>Salicaceae</taxon>
        <taxon>Flacourtieae</taxon>
        <taxon>Dovyalis</taxon>
    </lineage>
</organism>